<dbReference type="InterPro" id="IPR007758">
    <property type="entry name" value="Nucleoporin_NSP1_C"/>
</dbReference>
<dbReference type="GO" id="GO:0031965">
    <property type="term" value="C:nuclear membrane"/>
    <property type="evidence" value="ECO:0007669"/>
    <property type="project" value="UniProtKB-SubCell"/>
</dbReference>
<dbReference type="GO" id="GO:0015031">
    <property type="term" value="P:protein transport"/>
    <property type="evidence" value="ECO:0007669"/>
    <property type="project" value="UniProtKB-KW"/>
</dbReference>
<keyword evidence="11" id="KW-1185">Reference proteome</keyword>
<evidence type="ECO:0000256" key="5">
    <source>
        <dbReference type="ARBA" id="ARBA00022927"/>
    </source>
</evidence>
<evidence type="ECO:0000256" key="3">
    <source>
        <dbReference type="ARBA" id="ARBA00005911"/>
    </source>
</evidence>
<sequence>MLVENSDKISKLYSRTFQAERDTAEVERQLASVEGQQEELSHWLDHYERVLNDMAAKAGGVDSGVDAERERTYVYSDISLKGHMLTIATVTRLPSAALLA</sequence>
<evidence type="ECO:0000256" key="4">
    <source>
        <dbReference type="ARBA" id="ARBA00022448"/>
    </source>
</evidence>
<dbReference type="AlphaFoldDB" id="A0A9N8KQX2"/>
<organism evidence="10 11">
    <name type="scientific">Aureobasidium uvarum</name>
    <dbReference type="NCBI Taxonomy" id="2773716"/>
    <lineage>
        <taxon>Eukaryota</taxon>
        <taxon>Fungi</taxon>
        <taxon>Dikarya</taxon>
        <taxon>Ascomycota</taxon>
        <taxon>Pezizomycotina</taxon>
        <taxon>Dothideomycetes</taxon>
        <taxon>Dothideomycetidae</taxon>
        <taxon>Dothideales</taxon>
        <taxon>Saccotheciaceae</taxon>
        <taxon>Aureobasidium</taxon>
    </lineage>
</organism>
<protein>
    <recommendedName>
        <fullName evidence="6">Nucleoporin NSP1</fullName>
    </recommendedName>
    <alternativeName>
        <fullName evidence="7">Nuclear pore protein NSP1</fullName>
    </alternativeName>
    <alternativeName>
        <fullName evidence="8">Nucleoskeletal-like protein</fullName>
    </alternativeName>
</protein>
<evidence type="ECO:0000259" key="9">
    <source>
        <dbReference type="Pfam" id="PF05064"/>
    </source>
</evidence>
<keyword evidence="4" id="KW-0813">Transport</keyword>
<dbReference type="EMBL" id="CAINUL010000019">
    <property type="protein sequence ID" value="CAD0115320.1"/>
    <property type="molecule type" value="Genomic_DNA"/>
</dbReference>
<dbReference type="Gene3D" id="1.20.5.170">
    <property type="match status" value="1"/>
</dbReference>
<proteinExistence type="inferred from homology"/>
<comment type="similarity">
    <text evidence="3">Belongs to the nucleoporin NSP1/NUP62 family.</text>
</comment>
<feature type="domain" description="Nucleoporin NSP1-like C-terminal" evidence="9">
    <location>
        <begin position="1"/>
        <end position="58"/>
    </location>
</feature>
<evidence type="ECO:0000256" key="8">
    <source>
        <dbReference type="ARBA" id="ARBA00081079"/>
    </source>
</evidence>
<dbReference type="Proteomes" id="UP000745764">
    <property type="component" value="Unassembled WGS sequence"/>
</dbReference>
<comment type="subcellular location">
    <subcellularLocation>
        <location evidence="1">Nucleus membrane</location>
        <topology evidence="1">Peripheral membrane protein</topology>
        <orientation evidence="1">Cytoplasmic side</orientation>
    </subcellularLocation>
    <subcellularLocation>
        <location evidence="2">Nucleus membrane</location>
        <topology evidence="2">Peripheral membrane protein</topology>
        <orientation evidence="2">Nucleoplasmic side</orientation>
    </subcellularLocation>
</comment>
<keyword evidence="5" id="KW-0653">Protein transport</keyword>
<gene>
    <name evidence="10" type="ORF">AWRI4620_LOCUS9575</name>
</gene>
<reference evidence="10" key="1">
    <citation type="submission" date="2020-06" db="EMBL/GenBank/DDBJ databases">
        <authorList>
            <person name="Onetto C."/>
        </authorList>
    </citation>
    <scope>NUCLEOTIDE SEQUENCE</scope>
</reference>
<dbReference type="Pfam" id="PF05064">
    <property type="entry name" value="Nsp1_C"/>
    <property type="match status" value="1"/>
</dbReference>
<evidence type="ECO:0000256" key="7">
    <source>
        <dbReference type="ARBA" id="ARBA00078941"/>
    </source>
</evidence>
<name>A0A9N8KQX2_9PEZI</name>
<accession>A0A9N8KQX2</accession>
<dbReference type="FunFam" id="1.20.5.170:FF:000040">
    <property type="entry name" value="Nuclear pore glycoprotein p62"/>
    <property type="match status" value="1"/>
</dbReference>
<evidence type="ECO:0000256" key="2">
    <source>
        <dbReference type="ARBA" id="ARBA00004620"/>
    </source>
</evidence>
<evidence type="ECO:0000313" key="10">
    <source>
        <dbReference type="EMBL" id="CAD0115320.1"/>
    </source>
</evidence>
<evidence type="ECO:0000256" key="6">
    <source>
        <dbReference type="ARBA" id="ARBA00068864"/>
    </source>
</evidence>
<dbReference type="OrthoDB" id="344345at2759"/>
<evidence type="ECO:0000313" key="11">
    <source>
        <dbReference type="Proteomes" id="UP000745764"/>
    </source>
</evidence>
<evidence type="ECO:0000256" key="1">
    <source>
        <dbReference type="ARBA" id="ARBA00004335"/>
    </source>
</evidence>
<comment type="caution">
    <text evidence="10">The sequence shown here is derived from an EMBL/GenBank/DDBJ whole genome shotgun (WGS) entry which is preliminary data.</text>
</comment>